<dbReference type="Proteomes" id="UP000696485">
    <property type="component" value="Unassembled WGS sequence"/>
</dbReference>
<dbReference type="AlphaFoldDB" id="A0A9P5SP74"/>
<feature type="transmembrane region" description="Helical" evidence="8">
    <location>
        <begin position="242"/>
        <end position="263"/>
    </location>
</feature>
<keyword evidence="5 8" id="KW-0812">Transmembrane</keyword>
<dbReference type="GO" id="GO:0022857">
    <property type="term" value="F:transmembrane transporter activity"/>
    <property type="evidence" value="ECO:0007669"/>
    <property type="project" value="UniProtKB-UniRule"/>
</dbReference>
<evidence type="ECO:0000256" key="1">
    <source>
        <dbReference type="ARBA" id="ARBA00002957"/>
    </source>
</evidence>
<evidence type="ECO:0000256" key="4">
    <source>
        <dbReference type="ARBA" id="ARBA00015388"/>
    </source>
</evidence>
<dbReference type="GO" id="GO:0005886">
    <property type="term" value="C:plasma membrane"/>
    <property type="evidence" value="ECO:0007669"/>
    <property type="project" value="UniProtKB-SubCell"/>
</dbReference>
<accession>A0A9P5SP74</accession>
<reference evidence="9" key="1">
    <citation type="journal article" date="2020" name="Fungal Divers.">
        <title>Resolving the Mortierellaceae phylogeny through synthesis of multi-gene phylogenetics and phylogenomics.</title>
        <authorList>
            <person name="Vandepol N."/>
            <person name="Liber J."/>
            <person name="Desiro A."/>
            <person name="Na H."/>
            <person name="Kennedy M."/>
            <person name="Barry K."/>
            <person name="Grigoriev I.V."/>
            <person name="Miller A.N."/>
            <person name="O'Donnell K."/>
            <person name="Stajich J.E."/>
            <person name="Bonito G."/>
        </authorList>
    </citation>
    <scope>NUCLEOTIDE SEQUENCE</scope>
    <source>
        <strain evidence="9">NVP1</strain>
    </source>
</reference>
<comment type="subcellular location">
    <subcellularLocation>
        <location evidence="8">Cell membrane</location>
        <topology evidence="8">Multi-pass membrane protein</topology>
    </subcellularLocation>
    <subcellularLocation>
        <location evidence="2">Membrane</location>
        <topology evidence="2">Multi-pass membrane protein</topology>
    </subcellularLocation>
</comment>
<dbReference type="PANTHER" id="PTHR12385:SF4">
    <property type="entry name" value="PROTEIN PNS1"/>
    <property type="match status" value="1"/>
</dbReference>
<keyword evidence="6 8" id="KW-1133">Transmembrane helix</keyword>
<comment type="function">
    <text evidence="1 8">Probably involved in transport through the plasma membrane.</text>
</comment>
<evidence type="ECO:0000256" key="7">
    <source>
        <dbReference type="ARBA" id="ARBA00023136"/>
    </source>
</evidence>
<feature type="transmembrane region" description="Helical" evidence="8">
    <location>
        <begin position="83"/>
        <end position="101"/>
    </location>
</feature>
<dbReference type="EMBL" id="JAAAUY010000226">
    <property type="protein sequence ID" value="KAF9333022.1"/>
    <property type="molecule type" value="Genomic_DNA"/>
</dbReference>
<evidence type="ECO:0000256" key="5">
    <source>
        <dbReference type="ARBA" id="ARBA00022692"/>
    </source>
</evidence>
<keyword evidence="7 8" id="KW-0472">Membrane</keyword>
<comment type="similarity">
    <text evidence="3 8">Belongs to the CTL (choline transporter-like) family.</text>
</comment>
<evidence type="ECO:0000313" key="9">
    <source>
        <dbReference type="EMBL" id="KAF9333022.1"/>
    </source>
</evidence>
<feature type="transmembrane region" description="Helical" evidence="8">
    <location>
        <begin position="217"/>
        <end position="236"/>
    </location>
</feature>
<sequence>MNNHQHIKKIRFTVSLIDLPTKPLILKTLTLYPTKILLTTVVSNKAMSNNIFTIALMGLFFQFLYGTLFSIVVTGYGPPTAKAYAPLPYILIVPSYLSYLWSSQVITNIVYTTTAGVSATHYLPHGPHGQDTPLMVLKHVLTTSFGPICCGFSVFIRSVPMFLYVCYPVVKPLAVKYAFYHVVVHELEFCKASKKVRAQLGALAEKSLLDQLMLGRLLLVNALHGALLSGAVYWEWQRVPNVHIIIAAVLSSVQIVLTAGAAADAVVDAMFVTLAQDREGFVASQEGLADIILGLSGGDQGEVELQAVEVEVRGAA</sequence>
<evidence type="ECO:0000256" key="8">
    <source>
        <dbReference type="RuleBase" id="RU368066"/>
    </source>
</evidence>
<comment type="caution">
    <text evidence="9">The sequence shown here is derived from an EMBL/GenBank/DDBJ whole genome shotgun (WGS) entry which is preliminary data.</text>
</comment>
<dbReference type="Pfam" id="PF04515">
    <property type="entry name" value="Choline_transpo"/>
    <property type="match status" value="1"/>
</dbReference>
<name>A0A9P5SP74_9FUNG</name>
<organism evidence="9 10">
    <name type="scientific">Podila minutissima</name>
    <dbReference type="NCBI Taxonomy" id="64525"/>
    <lineage>
        <taxon>Eukaryota</taxon>
        <taxon>Fungi</taxon>
        <taxon>Fungi incertae sedis</taxon>
        <taxon>Mucoromycota</taxon>
        <taxon>Mortierellomycotina</taxon>
        <taxon>Mortierellomycetes</taxon>
        <taxon>Mortierellales</taxon>
        <taxon>Mortierellaceae</taxon>
        <taxon>Podila</taxon>
    </lineage>
</organism>
<evidence type="ECO:0000256" key="3">
    <source>
        <dbReference type="ARBA" id="ARBA00007168"/>
    </source>
</evidence>
<evidence type="ECO:0000256" key="2">
    <source>
        <dbReference type="ARBA" id="ARBA00004141"/>
    </source>
</evidence>
<proteinExistence type="inferred from homology"/>
<comment type="caution">
    <text evidence="8">Lacks conserved residue(s) required for the propagation of feature annotation.</text>
</comment>
<evidence type="ECO:0000313" key="10">
    <source>
        <dbReference type="Proteomes" id="UP000696485"/>
    </source>
</evidence>
<evidence type="ECO:0000256" key="6">
    <source>
        <dbReference type="ARBA" id="ARBA00022989"/>
    </source>
</evidence>
<dbReference type="PANTHER" id="PTHR12385">
    <property type="entry name" value="CHOLINE TRANSPORTER-LIKE (SLC FAMILY 44)"/>
    <property type="match status" value="1"/>
</dbReference>
<keyword evidence="10" id="KW-1185">Reference proteome</keyword>
<dbReference type="InterPro" id="IPR007603">
    <property type="entry name" value="Choline_transptr-like"/>
</dbReference>
<gene>
    <name evidence="9" type="ORF">BG006_004089</name>
</gene>
<feature type="transmembrane region" description="Helical" evidence="8">
    <location>
        <begin position="51"/>
        <end position="77"/>
    </location>
</feature>
<protein>
    <recommendedName>
        <fullName evidence="4 8">Protein PNS1</fullName>
    </recommendedName>
</protein>